<organism evidence="1 2">
    <name type="scientific">Trichonephila clavata</name>
    <name type="common">Joro spider</name>
    <name type="synonym">Nephila clavata</name>
    <dbReference type="NCBI Taxonomy" id="2740835"/>
    <lineage>
        <taxon>Eukaryota</taxon>
        <taxon>Metazoa</taxon>
        <taxon>Ecdysozoa</taxon>
        <taxon>Arthropoda</taxon>
        <taxon>Chelicerata</taxon>
        <taxon>Arachnida</taxon>
        <taxon>Araneae</taxon>
        <taxon>Araneomorphae</taxon>
        <taxon>Entelegynae</taxon>
        <taxon>Araneoidea</taxon>
        <taxon>Nephilidae</taxon>
        <taxon>Trichonephila</taxon>
    </lineage>
</organism>
<name>A0A8X6IGU7_TRICU</name>
<reference evidence="1" key="1">
    <citation type="submission" date="2020-07" db="EMBL/GenBank/DDBJ databases">
        <title>Multicomponent nature underlies the extraordinary mechanical properties of spider dragline silk.</title>
        <authorList>
            <person name="Kono N."/>
            <person name="Nakamura H."/>
            <person name="Mori M."/>
            <person name="Yoshida Y."/>
            <person name="Ohtoshi R."/>
            <person name="Malay A.D."/>
            <person name="Moran D.A.P."/>
            <person name="Tomita M."/>
            <person name="Numata K."/>
            <person name="Arakawa K."/>
        </authorList>
    </citation>
    <scope>NUCLEOTIDE SEQUENCE</scope>
</reference>
<proteinExistence type="predicted"/>
<dbReference type="EMBL" id="BMAO01008234">
    <property type="protein sequence ID" value="GFR21949.1"/>
    <property type="molecule type" value="Genomic_DNA"/>
</dbReference>
<keyword evidence="2" id="KW-1185">Reference proteome</keyword>
<dbReference type="AlphaFoldDB" id="A0A8X6IGU7"/>
<dbReference type="Proteomes" id="UP000887116">
    <property type="component" value="Unassembled WGS sequence"/>
</dbReference>
<sequence length="71" mass="8452">MQIGGELLVQNLLTLRLQNLEHIPLSQQKKRKSFWKYAFETISDLLWENHRPEWSPSAWVLSGDTNPEREF</sequence>
<evidence type="ECO:0000313" key="1">
    <source>
        <dbReference type="EMBL" id="GFR21949.1"/>
    </source>
</evidence>
<accession>A0A8X6IGU7</accession>
<comment type="caution">
    <text evidence="1">The sequence shown here is derived from an EMBL/GenBank/DDBJ whole genome shotgun (WGS) entry which is preliminary data.</text>
</comment>
<protein>
    <submittedName>
        <fullName evidence="1">Uncharacterized protein</fullName>
    </submittedName>
</protein>
<gene>
    <name evidence="1" type="ORF">TNCT_7041</name>
</gene>
<evidence type="ECO:0000313" key="2">
    <source>
        <dbReference type="Proteomes" id="UP000887116"/>
    </source>
</evidence>